<dbReference type="Gene3D" id="4.10.240.10">
    <property type="entry name" value="Zn(2)-C6 fungal-type DNA-binding domain"/>
    <property type="match status" value="1"/>
</dbReference>
<dbReference type="InterPro" id="IPR001138">
    <property type="entry name" value="Zn2Cys6_DnaBD"/>
</dbReference>
<dbReference type="PROSITE" id="PS00463">
    <property type="entry name" value="ZN2_CY6_FUNGAL_1"/>
    <property type="match status" value="1"/>
</dbReference>
<feature type="region of interest" description="Disordered" evidence="1">
    <location>
        <begin position="850"/>
        <end position="982"/>
    </location>
</feature>
<evidence type="ECO:0000259" key="2">
    <source>
        <dbReference type="PROSITE" id="PS50048"/>
    </source>
</evidence>
<feature type="compositionally biased region" description="Basic residues" evidence="1">
    <location>
        <begin position="889"/>
        <end position="903"/>
    </location>
</feature>
<dbReference type="GO" id="GO:0008270">
    <property type="term" value="F:zinc ion binding"/>
    <property type="evidence" value="ECO:0007669"/>
    <property type="project" value="InterPro"/>
</dbReference>
<feature type="region of interest" description="Disordered" evidence="1">
    <location>
        <begin position="780"/>
        <end position="805"/>
    </location>
</feature>
<feature type="region of interest" description="Disordered" evidence="1">
    <location>
        <begin position="561"/>
        <end position="625"/>
    </location>
</feature>
<proteinExistence type="predicted"/>
<reference evidence="3" key="1">
    <citation type="journal article" date="2021" name="Genome Biol. Evol.">
        <title>The assembled and annotated genome of the fairy-ring fungus Marasmius oreades.</title>
        <authorList>
            <person name="Hiltunen M."/>
            <person name="Ament-Velasquez S.L."/>
            <person name="Johannesson H."/>
        </authorList>
    </citation>
    <scope>NUCLEOTIDE SEQUENCE</scope>
    <source>
        <strain evidence="3">03SP1</strain>
    </source>
</reference>
<dbReference type="GeneID" id="66080650"/>
<feature type="compositionally biased region" description="Low complexity" evidence="1">
    <location>
        <begin position="932"/>
        <end position="942"/>
    </location>
</feature>
<dbReference type="EMBL" id="CM032187">
    <property type="protein sequence ID" value="KAG7089948.1"/>
    <property type="molecule type" value="Genomic_DNA"/>
</dbReference>
<gene>
    <name evidence="3" type="ORF">E1B28_011575</name>
</gene>
<evidence type="ECO:0000256" key="1">
    <source>
        <dbReference type="SAM" id="MobiDB-lite"/>
    </source>
</evidence>
<feature type="compositionally biased region" description="Basic and acidic residues" evidence="1">
    <location>
        <begin position="780"/>
        <end position="796"/>
    </location>
</feature>
<protein>
    <recommendedName>
        <fullName evidence="2">Zn(2)-C6 fungal-type domain-containing protein</fullName>
    </recommendedName>
</protein>
<feature type="compositionally biased region" description="Polar residues" evidence="1">
    <location>
        <begin position="952"/>
        <end position="961"/>
    </location>
</feature>
<dbReference type="RefSeq" id="XP_043006418.1">
    <property type="nucleotide sequence ID" value="XM_043156631.1"/>
</dbReference>
<comment type="caution">
    <text evidence="3">The sequence shown here is derived from an EMBL/GenBank/DDBJ whole genome shotgun (WGS) entry which is preliminary data.</text>
</comment>
<dbReference type="GO" id="GO:0000981">
    <property type="term" value="F:DNA-binding transcription factor activity, RNA polymerase II-specific"/>
    <property type="evidence" value="ECO:0007669"/>
    <property type="project" value="InterPro"/>
</dbReference>
<feature type="domain" description="Zn(2)-C6 fungal-type" evidence="2">
    <location>
        <begin position="809"/>
        <end position="844"/>
    </location>
</feature>
<dbReference type="InterPro" id="IPR036864">
    <property type="entry name" value="Zn2-C6_fun-type_DNA-bd_sf"/>
</dbReference>
<sequence>MFTQGIYAKGIVPLSLLNPVQEAMYLVSGSAHLVLSRERASSSIRECGLTTKSHRFRGCRTVSVHPGLQAVQVPEQVPRLGHGRTSGRRMLSTEEKDHPIIKITDIIEVPGDIAHRRILPLPNTTTLGVPQGEHCRVQIAGRCFRVSAYSVLKCYRYRKIKCDGVRPVCGPCFQYFKPCEYTEAGRERARWRALGNTVSRGAAQLRRYENSNAVVNDHNTTNYGECSQTYNGSRVYNNRRFDRRSNSSAVVHVHVHGSSESTSSSSRSPTSSSSTPATPSSQGTALSSTPFDSAVKAGGGLTRSQSYTSLLLEYGLGHPLWKPMPRCTPEGEYIVNIGDVGIISDGLPFNVLFNITQPIDSVANKDGIPEGVHPPCTLHPRWLTVIDKYHQDGTTFVRPKESISFQSVQELDAYSVHTFTLTNTHGALLMLPKGGTLKNLERTTEFLGRIQNHWRQWYEFAERQGDLGGNQTLYVVTGVESCQTWAIAAWDRAPGDTSESPTLRLAVNQSLETCSWGYSTARCETQSTPISGSSESGAVLKQTVFVRGFWINRLGGPMRGIFPPSTQLGGPGGGLDDDNSSGGDGGFHGHRLSGPSSVSSTIFPSFGSGPASGGGPSEDAATQTNSASAGLVHGPLVQNLLVDCLALSEDTVYPPCEVINRFAVEVVSRINAKVLNTEYIVVSHDNDWISVLQESDDSFPSKVEVIRRICKTFKFVVDNGTIYTEELMNDDLELVQQSSVTEHIVIPVLVEFREADLTTVQQEVERSVAMISSPVRAPTDVHHDEKEFHNHHDEHPPPAQQPSPVYTRPCSFCRTRKIRCNLEVELGTSLCGQCFRRGAKRCDLLRVNAEGKDSDPASTNMFSDSDDALISGPENLPPRNSKRALPIPRRSRKQGRPSPKPRLKGGTIAKVSKSGVEGSPPPEELIDLATAPVVQPSSSQSQRHVYRRARTHSITSPSPSFTALPHRVGSSRSPSPCMSSYY</sequence>
<feature type="compositionally biased region" description="Low complexity" evidence="1">
    <location>
        <begin position="247"/>
        <end position="281"/>
    </location>
</feature>
<keyword evidence="4" id="KW-1185">Reference proteome</keyword>
<accession>A0A9P7RUZ5</accession>
<dbReference type="Proteomes" id="UP001049176">
    <property type="component" value="Chromosome 7"/>
</dbReference>
<feature type="compositionally biased region" description="Low complexity" evidence="1">
    <location>
        <begin position="970"/>
        <end position="982"/>
    </location>
</feature>
<dbReference type="AlphaFoldDB" id="A0A9P7RUZ5"/>
<evidence type="ECO:0000313" key="4">
    <source>
        <dbReference type="Proteomes" id="UP001049176"/>
    </source>
</evidence>
<dbReference type="PROSITE" id="PS50048">
    <property type="entry name" value="ZN2_CY6_FUNGAL_2"/>
    <property type="match status" value="1"/>
</dbReference>
<dbReference type="CDD" id="cd00067">
    <property type="entry name" value="GAL4"/>
    <property type="match status" value="1"/>
</dbReference>
<feature type="region of interest" description="Disordered" evidence="1">
    <location>
        <begin position="247"/>
        <end position="291"/>
    </location>
</feature>
<dbReference type="SUPFAM" id="SSF57701">
    <property type="entry name" value="Zn2/Cys6 DNA-binding domain"/>
    <property type="match status" value="2"/>
</dbReference>
<evidence type="ECO:0000313" key="3">
    <source>
        <dbReference type="EMBL" id="KAG7089948.1"/>
    </source>
</evidence>
<dbReference type="OrthoDB" id="3222453at2759"/>
<name>A0A9P7RUZ5_9AGAR</name>
<feature type="compositionally biased region" description="Polar residues" evidence="1">
    <location>
        <begin position="282"/>
        <end position="291"/>
    </location>
</feature>
<organism evidence="3 4">
    <name type="scientific">Marasmius oreades</name>
    <name type="common">fairy-ring Marasmius</name>
    <dbReference type="NCBI Taxonomy" id="181124"/>
    <lineage>
        <taxon>Eukaryota</taxon>
        <taxon>Fungi</taxon>
        <taxon>Dikarya</taxon>
        <taxon>Basidiomycota</taxon>
        <taxon>Agaricomycotina</taxon>
        <taxon>Agaricomycetes</taxon>
        <taxon>Agaricomycetidae</taxon>
        <taxon>Agaricales</taxon>
        <taxon>Marasmiineae</taxon>
        <taxon>Marasmiaceae</taxon>
        <taxon>Marasmius</taxon>
    </lineage>
</organism>